<feature type="region of interest" description="Disordered" evidence="1">
    <location>
        <begin position="37"/>
        <end position="56"/>
    </location>
</feature>
<name>A0A3S9U931_9CAUD</name>
<gene>
    <name evidence="2" type="primary">70</name>
    <name evidence="2" type="ORF">SEA_RAELA_70</name>
</gene>
<dbReference type="EMBL" id="MK279842">
    <property type="protein sequence ID" value="AZS06834.1"/>
    <property type="molecule type" value="Genomic_DNA"/>
</dbReference>
<proteinExistence type="predicted"/>
<evidence type="ECO:0000256" key="1">
    <source>
        <dbReference type="SAM" id="MobiDB-lite"/>
    </source>
</evidence>
<evidence type="ECO:0000313" key="2">
    <source>
        <dbReference type="EMBL" id="AZS06834.1"/>
    </source>
</evidence>
<dbReference type="Proteomes" id="UP000288087">
    <property type="component" value="Genome"/>
</dbReference>
<sequence length="56" mass="6064">MNGSRNCQRDRPRSHGGVALTDGRMVQTSRAFHQLCRPGAPEGSQGMKLSDLKPAV</sequence>
<organism evidence="2 3">
    <name type="scientific">Mycobacterium phage Raela</name>
    <dbReference type="NCBI Taxonomy" id="2499054"/>
    <lineage>
        <taxon>Viruses</taxon>
        <taxon>Duplodnaviria</taxon>
        <taxon>Heunggongvirae</taxon>
        <taxon>Uroviricota</taxon>
        <taxon>Caudoviricetes</taxon>
        <taxon>Marvinvirus</taxon>
        <taxon>Marvinvirus mosmoris</taxon>
    </lineage>
</organism>
<feature type="region of interest" description="Disordered" evidence="1">
    <location>
        <begin position="1"/>
        <end position="23"/>
    </location>
</feature>
<protein>
    <submittedName>
        <fullName evidence="2">Uncharacterized protein</fullName>
    </submittedName>
</protein>
<evidence type="ECO:0000313" key="3">
    <source>
        <dbReference type="Proteomes" id="UP000288087"/>
    </source>
</evidence>
<accession>A0A3S9U931</accession>
<reference evidence="2 3" key="1">
    <citation type="submission" date="2018-12" db="EMBL/GenBank/DDBJ databases">
        <authorList>
            <person name="Aulner M.R."/>
            <person name="Sevcik K."/>
            <person name="Preston P.A."/>
            <person name="Tolsma S."/>
            <person name="Garlena R.A."/>
            <person name="Russell D.A."/>
            <person name="Pope W.H."/>
            <person name="Jacobs-Sera D."/>
            <person name="Hatfull G.F."/>
        </authorList>
    </citation>
    <scope>NUCLEOTIDE SEQUENCE [LARGE SCALE GENOMIC DNA]</scope>
</reference>